<organism evidence="1 2">
    <name type="scientific">Smallanthus sonchifolius</name>
    <dbReference type="NCBI Taxonomy" id="185202"/>
    <lineage>
        <taxon>Eukaryota</taxon>
        <taxon>Viridiplantae</taxon>
        <taxon>Streptophyta</taxon>
        <taxon>Embryophyta</taxon>
        <taxon>Tracheophyta</taxon>
        <taxon>Spermatophyta</taxon>
        <taxon>Magnoliopsida</taxon>
        <taxon>eudicotyledons</taxon>
        <taxon>Gunneridae</taxon>
        <taxon>Pentapetalae</taxon>
        <taxon>asterids</taxon>
        <taxon>campanulids</taxon>
        <taxon>Asterales</taxon>
        <taxon>Asteraceae</taxon>
        <taxon>Asteroideae</taxon>
        <taxon>Heliantheae alliance</taxon>
        <taxon>Millerieae</taxon>
        <taxon>Smallanthus</taxon>
    </lineage>
</organism>
<sequence>MAVSVGSVGEKEVVEDDPHSSKYSIPSPEEVKKIDLRALFAKIDAKMAEEKVDEEKIVEVPAEKAGEKKKKKGADVKVPEIDLSRVPYLEHLLPHKQARQHGHFLDMFKQLKVNLPLIETLQHMTKYDKFLKDLLCNKKKLEEVSKVSLSEQCSTVVQNKLGRFTIPCLLGSLRLHHAFTDLGASINLMPYSLYKQQDLGEPKPTRISVSLADRSVKYPWGIVENLLVKVDKFVSPMEFVILDMEVDDRVPLILGRPFLRTAKALILVFDRKLTLRVGDESVIFDTTQSMKDVGEHSH</sequence>
<reference evidence="1 2" key="2">
    <citation type="journal article" date="2022" name="Mol. Ecol. Resour.">
        <title>The genomes of chicory, endive, great burdock and yacon provide insights into Asteraceae paleo-polyploidization history and plant inulin production.</title>
        <authorList>
            <person name="Fan W."/>
            <person name="Wang S."/>
            <person name="Wang H."/>
            <person name="Wang A."/>
            <person name="Jiang F."/>
            <person name="Liu H."/>
            <person name="Zhao H."/>
            <person name="Xu D."/>
            <person name="Zhang Y."/>
        </authorList>
    </citation>
    <scope>NUCLEOTIDE SEQUENCE [LARGE SCALE GENOMIC DNA]</scope>
    <source>
        <strain evidence="2">cv. Yunnan</strain>
        <tissue evidence="1">Leaves</tissue>
    </source>
</reference>
<proteinExistence type="predicted"/>
<dbReference type="Proteomes" id="UP001056120">
    <property type="component" value="Linkage Group LG26"/>
</dbReference>
<keyword evidence="2" id="KW-1185">Reference proteome</keyword>
<name>A0ACB8ZD66_9ASTR</name>
<accession>A0ACB8ZD66</accession>
<evidence type="ECO:0000313" key="1">
    <source>
        <dbReference type="EMBL" id="KAI3695253.1"/>
    </source>
</evidence>
<gene>
    <name evidence="1" type="ORF">L1987_78247</name>
</gene>
<dbReference type="EMBL" id="CM042043">
    <property type="protein sequence ID" value="KAI3695253.1"/>
    <property type="molecule type" value="Genomic_DNA"/>
</dbReference>
<comment type="caution">
    <text evidence="1">The sequence shown here is derived from an EMBL/GenBank/DDBJ whole genome shotgun (WGS) entry which is preliminary data.</text>
</comment>
<reference evidence="2" key="1">
    <citation type="journal article" date="2022" name="Mol. Ecol. Resour.">
        <title>The genomes of chicory, endive, great burdock and yacon provide insights into Asteraceae palaeo-polyploidization history and plant inulin production.</title>
        <authorList>
            <person name="Fan W."/>
            <person name="Wang S."/>
            <person name="Wang H."/>
            <person name="Wang A."/>
            <person name="Jiang F."/>
            <person name="Liu H."/>
            <person name="Zhao H."/>
            <person name="Xu D."/>
            <person name="Zhang Y."/>
        </authorList>
    </citation>
    <scope>NUCLEOTIDE SEQUENCE [LARGE SCALE GENOMIC DNA]</scope>
    <source>
        <strain evidence="2">cv. Yunnan</strain>
    </source>
</reference>
<evidence type="ECO:0000313" key="2">
    <source>
        <dbReference type="Proteomes" id="UP001056120"/>
    </source>
</evidence>
<protein>
    <submittedName>
        <fullName evidence="1">Uncharacterized protein</fullName>
    </submittedName>
</protein>